<dbReference type="AlphaFoldDB" id="A0A2P2E765"/>
<protein>
    <recommendedName>
        <fullName evidence="4">DUF2306 domain-containing protein</fullName>
    </recommendedName>
</protein>
<dbReference type="EMBL" id="BFBR01000001">
    <property type="protein sequence ID" value="GBF56905.1"/>
    <property type="molecule type" value="Genomic_DNA"/>
</dbReference>
<keyword evidence="1" id="KW-1133">Transmembrane helix</keyword>
<name>A0A2P2E765_9PROT</name>
<accession>A0A2P2E765</accession>
<evidence type="ECO:0008006" key="4">
    <source>
        <dbReference type="Google" id="ProtNLM"/>
    </source>
</evidence>
<feature type="transmembrane region" description="Helical" evidence="1">
    <location>
        <begin position="76"/>
        <end position="98"/>
    </location>
</feature>
<evidence type="ECO:0000256" key="1">
    <source>
        <dbReference type="SAM" id="Phobius"/>
    </source>
</evidence>
<organism evidence="2 3">
    <name type="scientific">Candidatus Phycosocius bacilliformis</name>
    <dbReference type="NCBI Taxonomy" id="1445552"/>
    <lineage>
        <taxon>Bacteria</taxon>
        <taxon>Pseudomonadati</taxon>
        <taxon>Pseudomonadota</taxon>
        <taxon>Alphaproteobacteria</taxon>
        <taxon>Caulobacterales</taxon>
        <taxon>Caulobacterales incertae sedis</taxon>
        <taxon>Candidatus Phycosocius</taxon>
    </lineage>
</organism>
<feature type="transmembrane region" description="Helical" evidence="1">
    <location>
        <begin position="176"/>
        <end position="197"/>
    </location>
</feature>
<comment type="caution">
    <text evidence="2">The sequence shown here is derived from an EMBL/GenBank/DDBJ whole genome shotgun (WGS) entry which is preliminary data.</text>
</comment>
<feature type="transmembrane region" description="Helical" evidence="1">
    <location>
        <begin position="203"/>
        <end position="223"/>
    </location>
</feature>
<evidence type="ECO:0000313" key="2">
    <source>
        <dbReference type="EMBL" id="GBF56905.1"/>
    </source>
</evidence>
<feature type="transmembrane region" description="Helical" evidence="1">
    <location>
        <begin position="119"/>
        <end position="139"/>
    </location>
</feature>
<sequence>MLTFFHILVALHIAFGSVGLISFWVPVIGKKGARNHRLWGKVFAYAILGAGSIALMLSICTLIDPLGTHPHLKDAVFVRGIFGYMMLYLAILTLNLAWYGLMTLRNKANHTANRRGLNLALQPLLIIAALICAVEGVLIGQYLMVGMSIVGFATAGTNLFFMFNPNPPPKAYLKEHVKAIVGAGISVYTAFSAFGAVRLMPSLALHPGLWAIPLVIGLAIILYHHRQIRLSLKPRSLKPAGAAS</sequence>
<feature type="transmembrane region" description="Helical" evidence="1">
    <location>
        <begin position="42"/>
        <end position="64"/>
    </location>
</feature>
<gene>
    <name evidence="2" type="ORF">PbB2_00562</name>
</gene>
<keyword evidence="3" id="KW-1185">Reference proteome</keyword>
<dbReference type="RefSeq" id="WP_305790428.1">
    <property type="nucleotide sequence ID" value="NZ_BFBR01000001.1"/>
</dbReference>
<keyword evidence="1" id="KW-0812">Transmembrane</keyword>
<feature type="transmembrane region" description="Helical" evidence="1">
    <location>
        <begin position="145"/>
        <end position="164"/>
    </location>
</feature>
<keyword evidence="1" id="KW-0472">Membrane</keyword>
<reference evidence="2" key="1">
    <citation type="journal article" date="2018" name="Genome Announc.">
        <title>Draft Genome Sequence of "Candidatus Phycosocius bacilliformis," an Alphaproteobacterial Ectosymbiont of the Hydrocarbon-Producing Green Alga Botryococcus braunii.</title>
        <authorList>
            <person name="Tanabe Y."/>
            <person name="Yamaguchi H."/>
            <person name="Watanabe M.M."/>
        </authorList>
    </citation>
    <scope>NUCLEOTIDE SEQUENCE [LARGE SCALE GENOMIC DNA]</scope>
    <source>
        <strain evidence="2">BOTRYCO-2</strain>
    </source>
</reference>
<proteinExistence type="predicted"/>
<feature type="transmembrane region" description="Helical" evidence="1">
    <location>
        <begin position="6"/>
        <end position="30"/>
    </location>
</feature>
<evidence type="ECO:0000313" key="3">
    <source>
        <dbReference type="Proteomes" id="UP000245086"/>
    </source>
</evidence>
<dbReference type="Proteomes" id="UP000245086">
    <property type="component" value="Unassembled WGS sequence"/>
</dbReference>